<dbReference type="InterPro" id="IPR036390">
    <property type="entry name" value="WH_DNA-bd_sf"/>
</dbReference>
<dbReference type="GO" id="GO:0003677">
    <property type="term" value="F:DNA binding"/>
    <property type="evidence" value="ECO:0007669"/>
    <property type="project" value="UniProtKB-KW"/>
</dbReference>
<feature type="domain" description="HTH marR-type" evidence="4">
    <location>
        <begin position="1"/>
        <end position="118"/>
    </location>
</feature>
<dbReference type="Gene3D" id="1.10.10.10">
    <property type="entry name" value="Winged helix-like DNA-binding domain superfamily/Winged helix DNA-binding domain"/>
    <property type="match status" value="1"/>
</dbReference>
<evidence type="ECO:0000313" key="5">
    <source>
        <dbReference type="EMBL" id="GAF89075.1"/>
    </source>
</evidence>
<accession>X0UKS8</accession>
<evidence type="ECO:0000259" key="4">
    <source>
        <dbReference type="PROSITE" id="PS50995"/>
    </source>
</evidence>
<dbReference type="Pfam" id="PF01047">
    <property type="entry name" value="MarR"/>
    <property type="match status" value="1"/>
</dbReference>
<sequence length="123" mass="14144">MEDEKQIRALCNVSLAEYKAVMEIKTTERITCNVLSKKMGLSPSRGSRIVDGLVRKGYLLRTTNPEDRRSFVLSLSSKGAKIKDDIERERNNCEKRIREKLSTKEFGLIKEGLELVTKIFHQE</sequence>
<dbReference type="GO" id="GO:0003700">
    <property type="term" value="F:DNA-binding transcription factor activity"/>
    <property type="evidence" value="ECO:0007669"/>
    <property type="project" value="InterPro"/>
</dbReference>
<dbReference type="PANTHER" id="PTHR42756:SF1">
    <property type="entry name" value="TRANSCRIPTIONAL REPRESSOR OF EMRAB OPERON"/>
    <property type="match status" value="1"/>
</dbReference>
<evidence type="ECO:0000256" key="3">
    <source>
        <dbReference type="ARBA" id="ARBA00023163"/>
    </source>
</evidence>
<dbReference type="PRINTS" id="PR00598">
    <property type="entry name" value="HTHMARR"/>
</dbReference>
<dbReference type="AlphaFoldDB" id="X0UKS8"/>
<dbReference type="EMBL" id="BARS01010043">
    <property type="protein sequence ID" value="GAF89075.1"/>
    <property type="molecule type" value="Genomic_DNA"/>
</dbReference>
<proteinExistence type="predicted"/>
<dbReference type="InterPro" id="IPR000835">
    <property type="entry name" value="HTH_MarR-typ"/>
</dbReference>
<evidence type="ECO:0000256" key="1">
    <source>
        <dbReference type="ARBA" id="ARBA00023015"/>
    </source>
</evidence>
<keyword evidence="3" id="KW-0804">Transcription</keyword>
<comment type="caution">
    <text evidence="5">The sequence shown here is derived from an EMBL/GenBank/DDBJ whole genome shotgun (WGS) entry which is preliminary data.</text>
</comment>
<dbReference type="PANTHER" id="PTHR42756">
    <property type="entry name" value="TRANSCRIPTIONAL REGULATOR, MARR"/>
    <property type="match status" value="1"/>
</dbReference>
<keyword evidence="2" id="KW-0238">DNA-binding</keyword>
<dbReference type="SUPFAM" id="SSF46785">
    <property type="entry name" value="Winged helix' DNA-binding domain"/>
    <property type="match status" value="1"/>
</dbReference>
<evidence type="ECO:0000256" key="2">
    <source>
        <dbReference type="ARBA" id="ARBA00023125"/>
    </source>
</evidence>
<protein>
    <recommendedName>
        <fullName evidence="4">HTH marR-type domain-containing protein</fullName>
    </recommendedName>
</protein>
<dbReference type="InterPro" id="IPR036388">
    <property type="entry name" value="WH-like_DNA-bd_sf"/>
</dbReference>
<reference evidence="5" key="1">
    <citation type="journal article" date="2014" name="Front. Microbiol.">
        <title>High frequency of phylogenetically diverse reductive dehalogenase-homologous genes in deep subseafloor sedimentary metagenomes.</title>
        <authorList>
            <person name="Kawai M."/>
            <person name="Futagami T."/>
            <person name="Toyoda A."/>
            <person name="Takaki Y."/>
            <person name="Nishi S."/>
            <person name="Hori S."/>
            <person name="Arai W."/>
            <person name="Tsubouchi T."/>
            <person name="Morono Y."/>
            <person name="Uchiyama I."/>
            <person name="Ito T."/>
            <person name="Fujiyama A."/>
            <person name="Inagaki F."/>
            <person name="Takami H."/>
        </authorList>
    </citation>
    <scope>NUCLEOTIDE SEQUENCE</scope>
    <source>
        <strain evidence="5">Expedition CK06-06</strain>
    </source>
</reference>
<organism evidence="5">
    <name type="scientific">marine sediment metagenome</name>
    <dbReference type="NCBI Taxonomy" id="412755"/>
    <lineage>
        <taxon>unclassified sequences</taxon>
        <taxon>metagenomes</taxon>
        <taxon>ecological metagenomes</taxon>
    </lineage>
</organism>
<keyword evidence="1" id="KW-0805">Transcription regulation</keyword>
<name>X0UKS8_9ZZZZ</name>
<dbReference type="PROSITE" id="PS50995">
    <property type="entry name" value="HTH_MARR_2"/>
    <property type="match status" value="1"/>
</dbReference>
<gene>
    <name evidence="5" type="ORF">S01H1_18732</name>
</gene>
<dbReference type="SMART" id="SM00347">
    <property type="entry name" value="HTH_MARR"/>
    <property type="match status" value="1"/>
</dbReference>